<evidence type="ECO:0000313" key="2">
    <source>
        <dbReference type="Proteomes" id="UP000821845"/>
    </source>
</evidence>
<proteinExistence type="predicted"/>
<dbReference type="EMBL" id="CM023485">
    <property type="protein sequence ID" value="KAH6929451.1"/>
    <property type="molecule type" value="Genomic_DNA"/>
</dbReference>
<evidence type="ECO:0000313" key="1">
    <source>
        <dbReference type="EMBL" id="KAH6929451.1"/>
    </source>
</evidence>
<comment type="caution">
    <text evidence="1">The sequence shown here is derived from an EMBL/GenBank/DDBJ whole genome shotgun (WGS) entry which is preliminary data.</text>
</comment>
<accession>A0ACB7S681</accession>
<keyword evidence="2" id="KW-1185">Reference proteome</keyword>
<gene>
    <name evidence="1" type="ORF">HPB50_000268</name>
</gene>
<reference evidence="1" key="1">
    <citation type="submission" date="2020-05" db="EMBL/GenBank/DDBJ databases">
        <title>Large-scale comparative analyses of tick genomes elucidate their genetic diversity and vector capacities.</title>
        <authorList>
            <person name="Jia N."/>
            <person name="Wang J."/>
            <person name="Shi W."/>
            <person name="Du L."/>
            <person name="Sun Y."/>
            <person name="Zhan W."/>
            <person name="Jiang J."/>
            <person name="Wang Q."/>
            <person name="Zhang B."/>
            <person name="Ji P."/>
            <person name="Sakyi L.B."/>
            <person name="Cui X."/>
            <person name="Yuan T."/>
            <person name="Jiang B."/>
            <person name="Yang W."/>
            <person name="Lam T.T.-Y."/>
            <person name="Chang Q."/>
            <person name="Ding S."/>
            <person name="Wang X."/>
            <person name="Zhu J."/>
            <person name="Ruan X."/>
            <person name="Zhao L."/>
            <person name="Wei J."/>
            <person name="Que T."/>
            <person name="Du C."/>
            <person name="Cheng J."/>
            <person name="Dai P."/>
            <person name="Han X."/>
            <person name="Huang E."/>
            <person name="Gao Y."/>
            <person name="Liu J."/>
            <person name="Shao H."/>
            <person name="Ye R."/>
            <person name="Li L."/>
            <person name="Wei W."/>
            <person name="Wang X."/>
            <person name="Wang C."/>
            <person name="Yang T."/>
            <person name="Huo Q."/>
            <person name="Li W."/>
            <person name="Guo W."/>
            <person name="Chen H."/>
            <person name="Zhou L."/>
            <person name="Ni X."/>
            <person name="Tian J."/>
            <person name="Zhou Y."/>
            <person name="Sheng Y."/>
            <person name="Liu T."/>
            <person name="Pan Y."/>
            <person name="Xia L."/>
            <person name="Li J."/>
            <person name="Zhao F."/>
            <person name="Cao W."/>
        </authorList>
    </citation>
    <scope>NUCLEOTIDE SEQUENCE</scope>
    <source>
        <strain evidence="1">Hyas-2018</strain>
    </source>
</reference>
<sequence length="145" mass="16075">MDQVKYGGLFSRWHLFTGDRKSRVNLSIPPPAQLRQDYSATAVACNPRCVRLLGLSAVDDAWDSSRFPTCRARSRSWNVVPQVLEPAYESCTVDQDGRFLSCYCEGSSMRAAFDVNNVGHQLHVLIAGLSAGDGGRFSYVPCERL</sequence>
<organism evidence="1 2">
    <name type="scientific">Hyalomma asiaticum</name>
    <name type="common">Tick</name>
    <dbReference type="NCBI Taxonomy" id="266040"/>
    <lineage>
        <taxon>Eukaryota</taxon>
        <taxon>Metazoa</taxon>
        <taxon>Ecdysozoa</taxon>
        <taxon>Arthropoda</taxon>
        <taxon>Chelicerata</taxon>
        <taxon>Arachnida</taxon>
        <taxon>Acari</taxon>
        <taxon>Parasitiformes</taxon>
        <taxon>Ixodida</taxon>
        <taxon>Ixodoidea</taxon>
        <taxon>Ixodidae</taxon>
        <taxon>Hyalomminae</taxon>
        <taxon>Hyalomma</taxon>
    </lineage>
</organism>
<name>A0ACB7S681_HYAAI</name>
<protein>
    <submittedName>
        <fullName evidence="1">Uncharacterized protein</fullName>
    </submittedName>
</protein>
<dbReference type="Proteomes" id="UP000821845">
    <property type="component" value="Chromosome 5"/>
</dbReference>